<sequence>CEIKMEIARMIWGSDEYYKVWHTSDTDLIGALSHFTEAEILLQERLALGNLLKNE</sequence>
<organism evidence="1">
    <name type="scientific">marine sediment metagenome</name>
    <dbReference type="NCBI Taxonomy" id="412755"/>
    <lineage>
        <taxon>unclassified sequences</taxon>
        <taxon>metagenomes</taxon>
        <taxon>ecological metagenomes</taxon>
    </lineage>
</organism>
<dbReference type="AlphaFoldDB" id="X1T8F6"/>
<dbReference type="EMBL" id="BARW01016061">
    <property type="protein sequence ID" value="GAJ01544.1"/>
    <property type="molecule type" value="Genomic_DNA"/>
</dbReference>
<accession>X1T8F6</accession>
<protein>
    <submittedName>
        <fullName evidence="1">Uncharacterized protein</fullName>
    </submittedName>
</protein>
<reference evidence="1" key="1">
    <citation type="journal article" date="2014" name="Front. Microbiol.">
        <title>High frequency of phylogenetically diverse reductive dehalogenase-homologous genes in deep subseafloor sedimentary metagenomes.</title>
        <authorList>
            <person name="Kawai M."/>
            <person name="Futagami T."/>
            <person name="Toyoda A."/>
            <person name="Takaki Y."/>
            <person name="Nishi S."/>
            <person name="Hori S."/>
            <person name="Arai W."/>
            <person name="Tsubouchi T."/>
            <person name="Morono Y."/>
            <person name="Uchiyama I."/>
            <person name="Ito T."/>
            <person name="Fujiyama A."/>
            <person name="Inagaki F."/>
            <person name="Takami H."/>
        </authorList>
    </citation>
    <scope>NUCLEOTIDE SEQUENCE</scope>
    <source>
        <strain evidence="1">Expedition CK06-06</strain>
    </source>
</reference>
<feature type="non-terminal residue" evidence="1">
    <location>
        <position position="1"/>
    </location>
</feature>
<proteinExistence type="predicted"/>
<evidence type="ECO:0000313" key="1">
    <source>
        <dbReference type="EMBL" id="GAJ01544.1"/>
    </source>
</evidence>
<gene>
    <name evidence="1" type="ORF">S12H4_28052</name>
</gene>
<comment type="caution">
    <text evidence="1">The sequence shown here is derived from an EMBL/GenBank/DDBJ whole genome shotgun (WGS) entry which is preliminary data.</text>
</comment>
<name>X1T8F6_9ZZZZ</name>